<evidence type="ECO:0008006" key="3">
    <source>
        <dbReference type="Google" id="ProtNLM"/>
    </source>
</evidence>
<reference evidence="1 2" key="1">
    <citation type="journal article" date="2015" name="Genome Announc.">
        <title>Expanding the biotechnology potential of lactobacilli through comparative genomics of 213 strains and associated genera.</title>
        <authorList>
            <person name="Sun Z."/>
            <person name="Harris H.M."/>
            <person name="McCann A."/>
            <person name="Guo C."/>
            <person name="Argimon S."/>
            <person name="Zhang W."/>
            <person name="Yang X."/>
            <person name="Jeffery I.B."/>
            <person name="Cooney J.C."/>
            <person name="Kagawa T.F."/>
            <person name="Liu W."/>
            <person name="Song Y."/>
            <person name="Salvetti E."/>
            <person name="Wrobel A."/>
            <person name="Rasinkangas P."/>
            <person name="Parkhill J."/>
            <person name="Rea M.C."/>
            <person name="O'Sullivan O."/>
            <person name="Ritari J."/>
            <person name="Douillard F.P."/>
            <person name="Paul Ross R."/>
            <person name="Yang R."/>
            <person name="Briner A.E."/>
            <person name="Felis G.E."/>
            <person name="de Vos W.M."/>
            <person name="Barrangou R."/>
            <person name="Klaenhammer T.R."/>
            <person name="Caufield P.W."/>
            <person name="Cui Y."/>
            <person name="Zhang H."/>
            <person name="O'Toole P.W."/>
        </authorList>
    </citation>
    <scope>NUCLEOTIDE SEQUENCE [LARGE SCALE GENOMIC DNA]</scope>
    <source>
        <strain evidence="1 2">DSM 16043</strain>
    </source>
</reference>
<accession>A0A0R1UAQ3</accession>
<dbReference type="STRING" id="1423763.FC46_GL000194"/>
<dbReference type="AlphaFoldDB" id="A0A0R1UAQ3"/>
<evidence type="ECO:0000313" key="2">
    <source>
        <dbReference type="Proteomes" id="UP000051036"/>
    </source>
</evidence>
<sequence>MVEINFNYLEDSALLKDDYTTSQRLKQLYEIDDYRDVLINARMLAENLCKQIFKIENLNPNYYVSTNEPHNLRSDTKYLRQNLDYPLLVFNLFDEIRRMGNEAVHDSKYQVSKEQAWHVLCAINDIMVFLLNSNEGKNLNYLRPDMIMASSDFKKRQIKQVEIKQITNNNAEMAQQVLQKKKRRSWKKRKRLKIRYLS</sequence>
<keyword evidence="2" id="KW-1185">Reference proteome</keyword>
<protein>
    <recommendedName>
        <fullName evidence="3">DUF4145 domain-containing protein</fullName>
    </recommendedName>
</protein>
<dbReference type="OrthoDB" id="2299862at2"/>
<comment type="caution">
    <text evidence="1">The sequence shown here is derived from an EMBL/GenBank/DDBJ whole genome shotgun (WGS) entry which is preliminary data.</text>
</comment>
<evidence type="ECO:0000313" key="1">
    <source>
        <dbReference type="EMBL" id="KRL90441.1"/>
    </source>
</evidence>
<dbReference type="EMBL" id="AZFM01000010">
    <property type="protein sequence ID" value="KRL90441.1"/>
    <property type="molecule type" value="Genomic_DNA"/>
</dbReference>
<name>A0A0R1UAQ3_9LACO</name>
<proteinExistence type="predicted"/>
<dbReference type="PATRIC" id="fig|1423763.3.peg.193"/>
<dbReference type="RefSeq" id="WP_057798280.1">
    <property type="nucleotide sequence ID" value="NZ_AZFM01000010.1"/>
</dbReference>
<organism evidence="1 2">
    <name type="scientific">Lactobacillus kalixensis DSM 16043</name>
    <dbReference type="NCBI Taxonomy" id="1423763"/>
    <lineage>
        <taxon>Bacteria</taxon>
        <taxon>Bacillati</taxon>
        <taxon>Bacillota</taxon>
        <taxon>Bacilli</taxon>
        <taxon>Lactobacillales</taxon>
        <taxon>Lactobacillaceae</taxon>
        <taxon>Lactobacillus</taxon>
    </lineage>
</organism>
<dbReference type="Proteomes" id="UP000051036">
    <property type="component" value="Unassembled WGS sequence"/>
</dbReference>
<gene>
    <name evidence="1" type="ORF">FC46_GL000194</name>
</gene>